<evidence type="ECO:0008006" key="4">
    <source>
        <dbReference type="Google" id="ProtNLM"/>
    </source>
</evidence>
<evidence type="ECO:0000313" key="2">
    <source>
        <dbReference type="EMBL" id="CAD6198291.1"/>
    </source>
</evidence>
<dbReference type="PANTHER" id="PTHR22941:SF307">
    <property type="entry name" value="SERPENTINE RECEPTOR, CLASS H"/>
    <property type="match status" value="1"/>
</dbReference>
<evidence type="ECO:0000313" key="3">
    <source>
        <dbReference type="Proteomes" id="UP000835052"/>
    </source>
</evidence>
<dbReference type="OrthoDB" id="5853735at2759"/>
<keyword evidence="1" id="KW-0472">Membrane</keyword>
<feature type="transmembrane region" description="Helical" evidence="1">
    <location>
        <begin position="12"/>
        <end position="32"/>
    </location>
</feature>
<feature type="transmembrane region" description="Helical" evidence="1">
    <location>
        <begin position="330"/>
        <end position="349"/>
    </location>
</feature>
<feature type="transmembrane region" description="Helical" evidence="1">
    <location>
        <begin position="161"/>
        <end position="182"/>
    </location>
</feature>
<sequence>MPRHVRFALPRFLAFQVYTCDLMRPIVFFPVVGYGTYGLLNDILAPFTQLQVGGALAAIVIVSTGALFEYRHHAILSPNSPLNFPTRFRVTIFIFRFILGLTAAIGFRVLLNDQEQGRRYWMEIISAIETFLFILTTYCIIFRSPKSMKTFKWLLLHQQFWLFGFQLLICDLIKPILFLPLLGYSTNGLLNDIFSPFTQFQIAIAIFVLVIVSTAALFEYRHNATLPPDSLLNFSTRTRNAPCQLEESDANPSTTFFFTIQGLSSGALLNVSFTLLPTVEVVFYAIDSYRRCRLPSTTISNQTRQIQLNFLRALIIQECAPLFIAYPEPFFYVLFSSFTWVMLFAWQIYLCDVSRMVLFVPVLGVRTYGILNGILSPFTQYHISLGFFGAVLASTSALFEYRHHAILPPHSRLKLKTPLRLFIFIMRPIYACNMGTVWNFVLNDQVEAKRFWQEHSPCQLEEFEMDTSNVVFFTTDVIRVSVFFGCIFTIPPVLEIIFYVANSFRKIKSSSVTISSQTRRLHYDFLKALCIQECAPVLISYPFPIFYIVVSSLIGLMSIDLNNLAILITLTHGISVGLAVILVNRPYREFLYKMILCKPSIKLRSVSVAFLSL</sequence>
<dbReference type="InterPro" id="IPR019429">
    <property type="entry name" value="7TM_GPCR_serpentine_rcpt_Sri"/>
</dbReference>
<keyword evidence="1" id="KW-1133">Transmembrane helix</keyword>
<dbReference type="InterPro" id="IPR019422">
    <property type="entry name" value="7TM_GPCR_serpentine_rcpt_Srh"/>
</dbReference>
<organism evidence="2 3">
    <name type="scientific">Caenorhabditis auriculariae</name>
    <dbReference type="NCBI Taxonomy" id="2777116"/>
    <lineage>
        <taxon>Eukaryota</taxon>
        <taxon>Metazoa</taxon>
        <taxon>Ecdysozoa</taxon>
        <taxon>Nematoda</taxon>
        <taxon>Chromadorea</taxon>
        <taxon>Rhabditida</taxon>
        <taxon>Rhabditina</taxon>
        <taxon>Rhabditomorpha</taxon>
        <taxon>Rhabditoidea</taxon>
        <taxon>Rhabditidae</taxon>
        <taxon>Peloderinae</taxon>
        <taxon>Caenorhabditis</taxon>
    </lineage>
</organism>
<gene>
    <name evidence="2" type="ORF">CAUJ_LOCUS14197</name>
</gene>
<feature type="transmembrane region" description="Helical" evidence="1">
    <location>
        <begin position="477"/>
        <end position="501"/>
    </location>
</feature>
<feature type="transmembrane region" description="Helical" evidence="1">
    <location>
        <begin position="381"/>
        <end position="401"/>
    </location>
</feature>
<dbReference type="AlphaFoldDB" id="A0A8S1HUS8"/>
<dbReference type="PANTHER" id="PTHR22941">
    <property type="entry name" value="SERPENTINE RECEPTOR"/>
    <property type="match status" value="1"/>
</dbReference>
<protein>
    <recommendedName>
        <fullName evidence="4">G protein-coupled receptor</fullName>
    </recommendedName>
</protein>
<feature type="transmembrane region" description="Helical" evidence="1">
    <location>
        <begin position="565"/>
        <end position="584"/>
    </location>
</feature>
<comment type="caution">
    <text evidence="2">The sequence shown here is derived from an EMBL/GenBank/DDBJ whole genome shotgun (WGS) entry which is preliminary data.</text>
</comment>
<feature type="transmembrane region" description="Helical" evidence="1">
    <location>
        <begin position="120"/>
        <end position="141"/>
    </location>
</feature>
<feature type="transmembrane region" description="Helical" evidence="1">
    <location>
        <begin position="421"/>
        <end position="441"/>
    </location>
</feature>
<proteinExistence type="predicted"/>
<dbReference type="InterPro" id="IPR053220">
    <property type="entry name" value="Nematode_rcpt-like_serp_H"/>
</dbReference>
<keyword evidence="1" id="KW-0812">Transmembrane</keyword>
<dbReference type="Proteomes" id="UP000835052">
    <property type="component" value="Unassembled WGS sequence"/>
</dbReference>
<name>A0A8S1HUS8_9PELO</name>
<accession>A0A8S1HUS8</accession>
<dbReference type="Pfam" id="PF10327">
    <property type="entry name" value="7TM_GPCR_Sri"/>
    <property type="match status" value="1"/>
</dbReference>
<feature type="transmembrane region" description="Helical" evidence="1">
    <location>
        <begin position="90"/>
        <end position="108"/>
    </location>
</feature>
<dbReference type="EMBL" id="CAJGYM010000121">
    <property type="protein sequence ID" value="CAD6198291.1"/>
    <property type="molecule type" value="Genomic_DNA"/>
</dbReference>
<feature type="transmembrane region" description="Helical" evidence="1">
    <location>
        <begin position="202"/>
        <end position="220"/>
    </location>
</feature>
<reference evidence="2" key="1">
    <citation type="submission" date="2020-10" db="EMBL/GenBank/DDBJ databases">
        <authorList>
            <person name="Kikuchi T."/>
        </authorList>
    </citation>
    <scope>NUCLEOTIDE SEQUENCE</scope>
    <source>
        <strain evidence="2">NKZ352</strain>
    </source>
</reference>
<feature type="transmembrane region" description="Helical" evidence="1">
    <location>
        <begin position="537"/>
        <end position="559"/>
    </location>
</feature>
<dbReference type="Pfam" id="PF10318">
    <property type="entry name" value="7TM_GPCR_Srh"/>
    <property type="match status" value="3"/>
</dbReference>
<keyword evidence="3" id="KW-1185">Reference proteome</keyword>
<evidence type="ECO:0000256" key="1">
    <source>
        <dbReference type="SAM" id="Phobius"/>
    </source>
</evidence>
<feature type="transmembrane region" description="Helical" evidence="1">
    <location>
        <begin position="52"/>
        <end position="70"/>
    </location>
</feature>